<keyword evidence="7" id="KW-0479">Metal-binding</keyword>
<feature type="region of interest" description="Disordered" evidence="16">
    <location>
        <begin position="650"/>
        <end position="718"/>
    </location>
</feature>
<dbReference type="GO" id="GO:0006265">
    <property type="term" value="P:DNA topological change"/>
    <property type="evidence" value="ECO:0007669"/>
    <property type="project" value="UniProtKB-UniRule"/>
</dbReference>
<evidence type="ECO:0000256" key="13">
    <source>
        <dbReference type="ARBA" id="ARBA00023235"/>
    </source>
</evidence>
<dbReference type="InterPro" id="IPR006171">
    <property type="entry name" value="TOPRIM_dom"/>
</dbReference>
<dbReference type="Pfam" id="PF02518">
    <property type="entry name" value="HATPase_c"/>
    <property type="match status" value="1"/>
</dbReference>
<feature type="region of interest" description="Disordered" evidence="16">
    <location>
        <begin position="830"/>
        <end position="901"/>
    </location>
</feature>
<dbReference type="PANTHER" id="PTHR10169:SF38">
    <property type="entry name" value="DNA TOPOISOMERASE 2"/>
    <property type="match status" value="1"/>
</dbReference>
<dbReference type="InterPro" id="IPR003594">
    <property type="entry name" value="HATPase_dom"/>
</dbReference>
<feature type="compositionally biased region" description="Polar residues" evidence="16">
    <location>
        <begin position="1328"/>
        <end position="1337"/>
    </location>
</feature>
<dbReference type="GO" id="GO:0003677">
    <property type="term" value="F:DNA binding"/>
    <property type="evidence" value="ECO:0007669"/>
    <property type="project" value="UniProtKB-UniRule"/>
</dbReference>
<dbReference type="PANTHER" id="PTHR10169">
    <property type="entry name" value="DNA TOPOISOMERASE/GYRASE"/>
    <property type="match status" value="1"/>
</dbReference>
<evidence type="ECO:0000256" key="4">
    <source>
        <dbReference type="ARBA" id="ARBA00009303"/>
    </source>
</evidence>
<dbReference type="InterPro" id="IPR013757">
    <property type="entry name" value="Topo_IIA_A_a_sf"/>
</dbReference>
<dbReference type="Gene3D" id="3.30.1490.30">
    <property type="match status" value="1"/>
</dbReference>
<dbReference type="InterPro" id="IPR012348">
    <property type="entry name" value="RNR-like"/>
</dbReference>
<dbReference type="CDD" id="cd01049">
    <property type="entry name" value="RNRR2"/>
    <property type="match status" value="1"/>
</dbReference>
<dbReference type="InterPro" id="IPR013760">
    <property type="entry name" value="Topo_IIA-like_dom_sf"/>
</dbReference>
<sequence>MEPAPAEPILAASNARFTMFPVKYDELWKLYKEAVASFWTTEEVDLSDDLPHWEKLTSKERFFISRVLAFFAASDGIVLENLALRFFAEVQIPEARAFYSMQMAIETIHSEQYSLLIDAYVKDSQEKDEMFGAIDSIPCVQRKADWATKWIERGRSFGERLVAFACVEGIHFSGSFCAIFWLKKRGLMPGLCFANELISRDEGLHTDFACQLYETLQEKLPAQTVRDIVTDAVKIEQAFICEALPCSLIGINASLMSEYIEFVADRLCQQLGYEAIYGTTNPFSFMDLIALDGKANFFERKVSAYQRAGMDAAAITVARAANLATYGNNHNKEAQGLRLISRALQEDGRLKFHKSFEKALADFCVYTPGSPALGVQVKTTGVTLELNAGYEYYIFGRTNGYAGLLMIFVALHLETPRIWLADGSRVISMTVTIPGTLRRRMRSDRLQEIKLATLADAIYTIYMAALSGSSNYVLRSPRDHEKPTERNALAEYNAFQRLQRSLPVLFMDPPAEFLSYDYIVDGRRWQLKLARYNRKSDYYSVGCHKQAGRVNGKKTQRQYEVGDFDFLCIQLPEAPKTLHCCYVIPQSILADHSLAGNAAKSSAAVLVYPHRLVTARNAVHTQGVHWTESYRVDFADDPLAQLARITQGASSGQGRWMAPMQKKARNEKGLEVQSARSDKRAELDAQYRRAVKNKEKWDKEKLQSRLSAREKQKKDKELQDAIDAGRKRLHAFNEEEAATLRRQIALGERAAMGRELSKQGKGKKKNNPIHQPVHNVAPEPTSSTQNVSQIELDQRGAVDRALKQNNDRQPAKAIALAGAARNNPLFENSAQQHSVSVPAPRRNLGGAVVTSHNNPLFKPSAPNVRSSLRLLKSSHGKRPSQIDATLPDYQEPQPPTARKRGAEVRTIDNNIYNSLQETDLAKLANNDEREEVQRLEQLRLERPSFPKLRPRPYFYEVGALPVTDEDEWDNHLEPKLVENELPMPRKGHPLFDRVYLRERHPTATENLPAPYKPAAPPYRPRAIKLPGFESPNLPTPGNILVPPMRKRRSSFVEDLPPTGNLRVPTLRTRRASSWFKGWGQRQGNTSSPTNESNKQSGGFVTWWKGRAQKAQHESERDSGGDGSSKQASSWFKGWSSPWGYRKGDRRTATSDSNKQVRTGGFVAEQNEQKDRQQQESRNVQNRANKQAAKERSDKAQKLKNELKRVKQQGKEDEGIRNLQEELNKEMAQKQAMNAYRERAQKVENEQNRKRRERLNAIEQQWRENMAQRAKQQQETTSSGTNPVLPGKHMIAATQPGKSGIRNWQEALQAAVVTPPSTELKRVSPAAPTRSSGWTAFSPNDKRSLYYGKAAKQAARGQVPATMTQRVHDIPIPQELTRAPIAVTTILTKQGRLQGGGPAGVEHPRKDRDDAETVRQVVETVLTNLAQRSEDEARETQLQDDVEKEKHLLEAKLHQMQVEWEAAQNREERLKADIQRVRELLDAEKCKMGKDVQHFRKQVAQLRSENAVLKDQVSATYRRCTPIEHIRTRPDSYVGSVVPEQTKTWVIEEGRAIEKEITVVPGLYKIVDEILVNAIDQTKVDPTVDSIKVEVDVEAGLISVANSGRGIPVVEHDSYKMYIPELIFGNLLTSSNYDDSEERTTGGRNGYGAKLTNVFSQSFAVETLDLERGLKYCQVWEDGMSKCKPPKISRPKNPKHGYCKISFKPDLAVFSMERLNDEIVSLLHRRAHDAAACTRPSVRVSFNGKNLPSKGGFESYCELFIGCKKEAPRVFFRPNERWEVCVAASADGFQAISFVNGVHTALGGTHVEHVVAPLTRRVAEMLQAKVKGATIRPAHVKEKLMLFVNATLVNPTFSSQTKEMCTLKASLFGSTCEVPDEVVGKVVGKLGIADAIIAKAREREAKTLSRTDGNKTSVIRGIPKLEDANKAGGKRSSECTLLVVEGDSARAFAMAGLSVVGRELYGVFALRGKILNCRDAPIKAIAENKEIANLKQILGLREGHKYKSLLELRYGRVMLLTDADCDGTHIRALFLNFVEFGWPELIELGFAWHLRTHVVRAFKSSLTRAFFTERQYREWAQTSEARGAWRIKFLKGLGTSTAKDAKEIFSNMSKVTYTTDPGAAAAMQLAFQKARANDRKRWIVEAIANPAPEPVGERVTLSEMVDTELVNYSIADVRRSIPSAIDGLKPSTRKIIHVSIKRNVREEFKVAQLAAAVAEGSAYHHGEESLSGAIINLAQTFVGSNNLNLLEPVGMFGTRLANGKDSAAPRYLFTHLTPTALCAVHPADGPLLTYLEEDGKAIEPAYFVPTVPLILLNGASGIGTGFSTYVPNHALEDVIANIRAMLRGLDPIEMHPSWAGFKGTVRESEKGEYVVSGVYERLDSSRIRITELPIGTSIDAYKAFLESDKLGARSIKNECTDTIVDFTVEFSPERLETILPDIEKELCLTRKLSTNNMHLFDSNGHIRRFETVTDILREFFGVRLSLYERRLLHLIRAKEEELAACSYRALFVTSVLDGGVRLLKAKVADIRADMSAAGIPEAYHQRFMSLPLSSLTVDEVERLLAAKEALASALDLLKGNTSSALWEEDLLELERARKIGA</sequence>
<evidence type="ECO:0000256" key="3">
    <source>
        <dbReference type="ARBA" id="ARBA00001946"/>
    </source>
</evidence>
<organism evidence="18 19">
    <name type="scientific">Klebsormidium nitens</name>
    <name type="common">Green alga</name>
    <name type="synonym">Ulothrix nitens</name>
    <dbReference type="NCBI Taxonomy" id="105231"/>
    <lineage>
        <taxon>Eukaryota</taxon>
        <taxon>Viridiplantae</taxon>
        <taxon>Streptophyta</taxon>
        <taxon>Klebsormidiophyceae</taxon>
        <taxon>Klebsormidiales</taxon>
        <taxon>Klebsormidiaceae</taxon>
        <taxon>Klebsormidium</taxon>
    </lineage>
</organism>
<evidence type="ECO:0000256" key="6">
    <source>
        <dbReference type="ARBA" id="ARBA00012895"/>
    </source>
</evidence>
<dbReference type="GO" id="GO:0016491">
    <property type="term" value="F:oxidoreductase activity"/>
    <property type="evidence" value="ECO:0007669"/>
    <property type="project" value="InterPro"/>
</dbReference>
<feature type="compositionally biased region" description="Basic and acidic residues" evidence="16">
    <location>
        <begin position="1110"/>
        <end position="1119"/>
    </location>
</feature>
<dbReference type="FunFam" id="3.90.199.10:FF:000002">
    <property type="entry name" value="DNA topoisomerase 2"/>
    <property type="match status" value="1"/>
</dbReference>
<feature type="domain" description="Topo IIA-type catalytic" evidence="17">
    <location>
        <begin position="2176"/>
        <end position="2585"/>
    </location>
</feature>
<dbReference type="Gene3D" id="3.40.1350.10">
    <property type="match status" value="1"/>
</dbReference>
<dbReference type="PRINTS" id="PR00418">
    <property type="entry name" value="TPI2FAMILY"/>
</dbReference>
<reference evidence="18 19" key="1">
    <citation type="journal article" date="2014" name="Nat. Commun.">
        <title>Klebsormidium flaccidum genome reveals primary factors for plant terrestrial adaptation.</title>
        <authorList>
            <person name="Hori K."/>
            <person name="Maruyama F."/>
            <person name="Fujisawa T."/>
            <person name="Togashi T."/>
            <person name="Yamamoto N."/>
            <person name="Seo M."/>
            <person name="Sato S."/>
            <person name="Yamada T."/>
            <person name="Mori H."/>
            <person name="Tajima N."/>
            <person name="Moriyama T."/>
            <person name="Ikeuchi M."/>
            <person name="Watanabe M."/>
            <person name="Wada H."/>
            <person name="Kobayashi K."/>
            <person name="Saito M."/>
            <person name="Masuda T."/>
            <person name="Sasaki-Sekimoto Y."/>
            <person name="Mashiguchi K."/>
            <person name="Awai K."/>
            <person name="Shimojima M."/>
            <person name="Masuda S."/>
            <person name="Iwai M."/>
            <person name="Nobusawa T."/>
            <person name="Narise T."/>
            <person name="Kondo S."/>
            <person name="Saito H."/>
            <person name="Sato R."/>
            <person name="Murakawa M."/>
            <person name="Ihara Y."/>
            <person name="Oshima-Yamada Y."/>
            <person name="Ohtaka K."/>
            <person name="Satoh M."/>
            <person name="Sonobe K."/>
            <person name="Ishii M."/>
            <person name="Ohtani R."/>
            <person name="Kanamori-Sato M."/>
            <person name="Honoki R."/>
            <person name="Miyazaki D."/>
            <person name="Mochizuki H."/>
            <person name="Umetsu J."/>
            <person name="Higashi K."/>
            <person name="Shibata D."/>
            <person name="Kamiya Y."/>
            <person name="Sato N."/>
            <person name="Nakamura Y."/>
            <person name="Tabata S."/>
            <person name="Ida S."/>
            <person name="Kurokawa K."/>
            <person name="Ohta H."/>
        </authorList>
    </citation>
    <scope>NUCLEOTIDE SEQUENCE [LARGE SCALE GENOMIC DNA]</scope>
    <source>
        <strain evidence="18 19">NIES-2285</strain>
    </source>
</reference>
<dbReference type="Pfam" id="PF16898">
    <property type="entry name" value="TOPRIM_C"/>
    <property type="match status" value="1"/>
</dbReference>
<dbReference type="Gene3D" id="3.30.230.10">
    <property type="match status" value="1"/>
</dbReference>
<feature type="region of interest" description="Disordered" evidence="16">
    <location>
        <begin position="1266"/>
        <end position="1289"/>
    </location>
</feature>
<evidence type="ECO:0000256" key="10">
    <source>
        <dbReference type="ARBA" id="ARBA00022842"/>
    </source>
</evidence>
<feature type="coiled-coil region" evidence="15">
    <location>
        <begin position="1438"/>
        <end position="1511"/>
    </location>
</feature>
<comment type="cofactor">
    <cofactor evidence="2">
        <name>Ca(2+)</name>
        <dbReference type="ChEBI" id="CHEBI:29108"/>
    </cofactor>
</comment>
<evidence type="ECO:0000256" key="14">
    <source>
        <dbReference type="PROSITE-ProRule" id="PRU01384"/>
    </source>
</evidence>
<dbReference type="GO" id="GO:0005524">
    <property type="term" value="F:ATP binding"/>
    <property type="evidence" value="ECO:0007669"/>
    <property type="project" value="UniProtKB-KW"/>
</dbReference>
<dbReference type="Pfam" id="PF00268">
    <property type="entry name" value="Ribonuc_red_sm"/>
    <property type="match status" value="1"/>
</dbReference>
<dbReference type="InterPro" id="IPR013759">
    <property type="entry name" value="Topo_IIA_B_C"/>
</dbReference>
<evidence type="ECO:0000256" key="2">
    <source>
        <dbReference type="ARBA" id="ARBA00001913"/>
    </source>
</evidence>
<keyword evidence="10" id="KW-0460">Magnesium</keyword>
<dbReference type="Gene3D" id="3.40.50.670">
    <property type="match status" value="1"/>
</dbReference>
<dbReference type="InterPro" id="IPR013506">
    <property type="entry name" value="Topo_IIA_bsu_dom2"/>
</dbReference>
<dbReference type="Gene3D" id="1.10.620.20">
    <property type="entry name" value="Ribonucleotide Reductase, subunit A"/>
    <property type="match status" value="1"/>
</dbReference>
<dbReference type="SUPFAM" id="SSF55874">
    <property type="entry name" value="ATPase domain of HSP90 chaperone/DNA topoisomerase II/histidine kinase"/>
    <property type="match status" value="1"/>
</dbReference>
<dbReference type="SUPFAM" id="SSF56719">
    <property type="entry name" value="Type II DNA topoisomerase"/>
    <property type="match status" value="1"/>
</dbReference>
<dbReference type="InterPro" id="IPR036890">
    <property type="entry name" value="HATPase_C_sf"/>
</dbReference>
<dbReference type="FunFam" id="3.40.50.670:FF:000001">
    <property type="entry name" value="DNA topoisomerase 2"/>
    <property type="match status" value="1"/>
</dbReference>
<dbReference type="EMBL" id="DF237517">
    <property type="protein sequence ID" value="GAQ89843.1"/>
    <property type="molecule type" value="Genomic_DNA"/>
</dbReference>
<dbReference type="InterPro" id="IPR001154">
    <property type="entry name" value="TopoII_euk"/>
</dbReference>
<dbReference type="InterPro" id="IPR031660">
    <property type="entry name" value="TOPRIM_C"/>
</dbReference>
<dbReference type="InterPro" id="IPR020568">
    <property type="entry name" value="Ribosomal_Su5_D2-typ_SF"/>
</dbReference>
<keyword evidence="9" id="KW-0067">ATP-binding</keyword>
<evidence type="ECO:0000256" key="16">
    <source>
        <dbReference type="SAM" id="MobiDB-lite"/>
    </source>
</evidence>
<dbReference type="InterPro" id="IPR011856">
    <property type="entry name" value="tRNA_endonuc-like_dom_sf"/>
</dbReference>
<dbReference type="InterPro" id="IPR009078">
    <property type="entry name" value="Ferritin-like_SF"/>
</dbReference>
<dbReference type="InterPro" id="IPR033909">
    <property type="entry name" value="RNR_small"/>
</dbReference>
<keyword evidence="11 14" id="KW-0799">Topoisomerase</keyword>
<feature type="compositionally biased region" description="Polar residues" evidence="16">
    <location>
        <begin position="1269"/>
        <end position="1281"/>
    </location>
</feature>
<keyword evidence="15" id="KW-0175">Coiled coil</keyword>
<feature type="compositionally biased region" description="Basic and acidic residues" evidence="16">
    <location>
        <begin position="664"/>
        <end position="718"/>
    </location>
</feature>
<dbReference type="SUPFAM" id="SSF47240">
    <property type="entry name" value="Ferritin-like"/>
    <property type="match status" value="1"/>
</dbReference>
<feature type="region of interest" description="Disordered" evidence="16">
    <location>
        <begin position="754"/>
        <end position="788"/>
    </location>
</feature>
<dbReference type="InterPro" id="IPR002205">
    <property type="entry name" value="Topo_IIA_dom_A"/>
</dbReference>
<comment type="similarity">
    <text evidence="4">Belongs to the ribonucleoside diphosphate reductase small chain family.</text>
</comment>
<dbReference type="GO" id="GO:0005634">
    <property type="term" value="C:nucleus"/>
    <property type="evidence" value="ECO:0000318"/>
    <property type="project" value="GO_Central"/>
</dbReference>
<evidence type="ECO:0000259" key="17">
    <source>
        <dbReference type="PROSITE" id="PS52040"/>
    </source>
</evidence>
<dbReference type="STRING" id="105231.A0A1Y1IGS7"/>
<dbReference type="PROSITE" id="PS00177">
    <property type="entry name" value="TOPOISOMERASE_II"/>
    <property type="match status" value="1"/>
</dbReference>
<feature type="region of interest" description="Disordered" evidence="16">
    <location>
        <begin position="1073"/>
        <end position="1216"/>
    </location>
</feature>
<proteinExistence type="inferred from homology"/>
<accession>A0A1Y1IGS7</accession>
<dbReference type="OrthoDB" id="544228at2759"/>
<dbReference type="GO" id="GO:0046872">
    <property type="term" value="F:metal ion binding"/>
    <property type="evidence" value="ECO:0007669"/>
    <property type="project" value="UniProtKB-KW"/>
</dbReference>
<comment type="cofactor">
    <cofactor evidence="3">
        <name>Mg(2+)</name>
        <dbReference type="ChEBI" id="CHEBI:18420"/>
    </cofactor>
</comment>
<feature type="active site" description="O-(5'-phospho-DNA)-tyrosine intermediate" evidence="14">
    <location>
        <position position="2266"/>
    </location>
</feature>
<evidence type="ECO:0000256" key="11">
    <source>
        <dbReference type="ARBA" id="ARBA00023029"/>
    </source>
</evidence>
<dbReference type="PROSITE" id="PS52040">
    <property type="entry name" value="TOPO_IIA"/>
    <property type="match status" value="1"/>
</dbReference>
<evidence type="ECO:0000256" key="9">
    <source>
        <dbReference type="ARBA" id="ARBA00022840"/>
    </source>
</evidence>
<evidence type="ECO:0000256" key="7">
    <source>
        <dbReference type="ARBA" id="ARBA00022723"/>
    </source>
</evidence>
<dbReference type="SMART" id="SM00433">
    <property type="entry name" value="TOP2c"/>
    <property type="match status" value="1"/>
</dbReference>
<dbReference type="EC" id="5.6.2.2" evidence="6"/>
<keyword evidence="13 14" id="KW-0413">Isomerase</keyword>
<dbReference type="InterPro" id="IPR000358">
    <property type="entry name" value="RNR_small_fam"/>
</dbReference>
<keyword evidence="12 14" id="KW-0238">DNA-binding</keyword>
<dbReference type="Gene3D" id="3.90.199.10">
    <property type="entry name" value="Topoisomerase II, domain 5"/>
    <property type="match status" value="1"/>
</dbReference>
<feature type="compositionally biased region" description="Basic and acidic residues" evidence="16">
    <location>
        <begin position="1187"/>
        <end position="1216"/>
    </location>
</feature>
<dbReference type="Gene3D" id="1.10.268.10">
    <property type="entry name" value="Topoisomerase, domain 3"/>
    <property type="match status" value="1"/>
</dbReference>
<dbReference type="CDD" id="cd03481">
    <property type="entry name" value="TopoIIA_Trans_ScTopoIIA"/>
    <property type="match status" value="1"/>
</dbReference>
<evidence type="ECO:0000256" key="15">
    <source>
        <dbReference type="SAM" id="Coils"/>
    </source>
</evidence>
<dbReference type="InterPro" id="IPR013758">
    <property type="entry name" value="Topo_IIA_A/C_ab"/>
</dbReference>
<evidence type="ECO:0000256" key="5">
    <source>
        <dbReference type="ARBA" id="ARBA00011080"/>
    </source>
</evidence>
<dbReference type="GO" id="GO:0000712">
    <property type="term" value="P:resolution of meiotic recombination intermediates"/>
    <property type="evidence" value="ECO:0000318"/>
    <property type="project" value="GO_Central"/>
</dbReference>
<name>A0A1Y1IGS7_KLENI</name>
<evidence type="ECO:0000313" key="18">
    <source>
        <dbReference type="EMBL" id="GAQ89843.1"/>
    </source>
</evidence>
<dbReference type="Pfam" id="PF01751">
    <property type="entry name" value="Toprim"/>
    <property type="match status" value="1"/>
</dbReference>
<feature type="compositionally biased region" description="Polar residues" evidence="16">
    <location>
        <begin position="1175"/>
        <end position="1184"/>
    </location>
</feature>
<dbReference type="InterPro" id="IPR018522">
    <property type="entry name" value="TopoIIA_CS"/>
</dbReference>
<comment type="similarity">
    <text evidence="5">Belongs to the type II topoisomerase family.</text>
</comment>
<dbReference type="PRINTS" id="PR01158">
    <property type="entry name" value="TOPISMRASEII"/>
</dbReference>
<dbReference type="SMART" id="SM00387">
    <property type="entry name" value="HATPase_c"/>
    <property type="match status" value="1"/>
</dbReference>
<protein>
    <recommendedName>
        <fullName evidence="6">DNA topoisomerase (ATP-hydrolyzing)</fullName>
        <ecNumber evidence="6">5.6.2.2</ecNumber>
    </recommendedName>
</protein>
<dbReference type="Gene3D" id="3.30.565.10">
    <property type="entry name" value="Histidine kinase-like ATPase, C-terminal domain"/>
    <property type="match status" value="1"/>
</dbReference>
<feature type="compositionally biased region" description="Polar residues" evidence="16">
    <location>
        <begin position="1081"/>
        <end position="1098"/>
    </location>
</feature>
<dbReference type="GO" id="GO:0003918">
    <property type="term" value="F:DNA topoisomerase type II (double strand cut, ATP-hydrolyzing) activity"/>
    <property type="evidence" value="ECO:0000318"/>
    <property type="project" value="GO_Central"/>
</dbReference>
<dbReference type="Gene3D" id="3.30.1360.40">
    <property type="match status" value="1"/>
</dbReference>
<feature type="region of interest" description="Disordered" evidence="16">
    <location>
        <begin position="1390"/>
        <end position="1411"/>
    </location>
</feature>
<dbReference type="Pfam" id="PF00521">
    <property type="entry name" value="DNA_topoisoIV"/>
    <property type="match status" value="1"/>
</dbReference>
<dbReference type="InterPro" id="IPR001241">
    <property type="entry name" value="Topo_IIA"/>
</dbReference>
<dbReference type="Proteomes" id="UP000054558">
    <property type="component" value="Unassembled WGS sequence"/>
</dbReference>
<keyword evidence="19" id="KW-1185">Reference proteome</keyword>
<feature type="region of interest" description="Disordered" evidence="16">
    <location>
        <begin position="1318"/>
        <end position="1340"/>
    </location>
</feature>
<dbReference type="InterPro" id="IPR050634">
    <property type="entry name" value="DNA_Topoisomerase_II"/>
</dbReference>
<dbReference type="GO" id="GO:0000819">
    <property type="term" value="P:sister chromatid segregation"/>
    <property type="evidence" value="ECO:0000318"/>
    <property type="project" value="GO_Central"/>
</dbReference>
<dbReference type="SMART" id="SM00434">
    <property type="entry name" value="TOP4c"/>
    <property type="match status" value="1"/>
</dbReference>
<keyword evidence="8" id="KW-0547">Nucleotide-binding</keyword>
<evidence type="ECO:0000256" key="1">
    <source>
        <dbReference type="ARBA" id="ARBA00000185"/>
    </source>
</evidence>
<dbReference type="SUPFAM" id="SSF54211">
    <property type="entry name" value="Ribosomal protein S5 domain 2-like"/>
    <property type="match status" value="1"/>
</dbReference>
<comment type="catalytic activity">
    <reaction evidence="1 14">
        <text>ATP-dependent breakage, passage and rejoining of double-stranded DNA.</text>
        <dbReference type="EC" id="5.6.2.2"/>
    </reaction>
</comment>
<gene>
    <name evidence="18" type="ORF">KFL_005680100</name>
</gene>
<feature type="compositionally biased region" description="Basic and acidic residues" evidence="16">
    <location>
        <begin position="1401"/>
        <end position="1411"/>
    </location>
</feature>
<evidence type="ECO:0000256" key="12">
    <source>
        <dbReference type="ARBA" id="ARBA00023125"/>
    </source>
</evidence>
<dbReference type="InterPro" id="IPR014721">
    <property type="entry name" value="Ribsml_uS5_D2-typ_fold_subgr"/>
</dbReference>
<dbReference type="Pfam" id="PF00204">
    <property type="entry name" value="DNA_gyraseB"/>
    <property type="match status" value="1"/>
</dbReference>
<evidence type="ECO:0000313" key="19">
    <source>
        <dbReference type="Proteomes" id="UP000054558"/>
    </source>
</evidence>
<evidence type="ECO:0000256" key="8">
    <source>
        <dbReference type="ARBA" id="ARBA00022741"/>
    </source>
</evidence>
<dbReference type="GO" id="GO:0009263">
    <property type="term" value="P:deoxyribonucleotide biosynthetic process"/>
    <property type="evidence" value="ECO:0007669"/>
    <property type="project" value="InterPro"/>
</dbReference>